<keyword evidence="4 10" id="KW-0479">Metal-binding</keyword>
<keyword evidence="7 11" id="KW-1015">Disulfide bond</keyword>
<evidence type="ECO:0000256" key="3">
    <source>
        <dbReference type="ARBA" id="ARBA00007658"/>
    </source>
</evidence>
<feature type="disulfide bond" evidence="11">
    <location>
        <begin position="374"/>
        <end position="422"/>
    </location>
</feature>
<evidence type="ECO:0000256" key="7">
    <source>
        <dbReference type="ARBA" id="ARBA00023157"/>
    </source>
</evidence>
<dbReference type="PRINTS" id="PR00747">
    <property type="entry name" value="GLYHDRLASE47"/>
</dbReference>
<dbReference type="InterPro" id="IPR050749">
    <property type="entry name" value="Glycosyl_Hydrolase_47"/>
</dbReference>
<dbReference type="InterPro" id="IPR036026">
    <property type="entry name" value="Seven-hairpin_glycosidases"/>
</dbReference>
<feature type="binding site" evidence="10">
    <location>
        <position position="566"/>
    </location>
    <ligand>
        <name>Ca(2+)</name>
        <dbReference type="ChEBI" id="CHEBI:29108"/>
    </ligand>
</feature>
<comment type="catalytic activity">
    <reaction evidence="8">
        <text>N(4)-(alpha-D-Man-(1-&gt;2)-alpha-D-Man-(1-&gt;2)-alpha-D-Man-(1-&gt;3)-[alpha-D-Man-(1-&gt;3)-[alpha-D-Man-(1-&gt;2)-alpha-D-Man-(1-&gt;6)]-alpha-D-Man-(1-&gt;6)]-beta-D-Man-(1-&gt;4)-beta-D-GlcNAc-(1-&gt;4)-beta-D-GlcNAc)-L-asparaginyl-[protein] (N-glucan mannose isomer 8A1,2,3B1,3) + 3 H2O = N(4)-(alpha-D-Man-(1-&gt;3)-[alpha-D-Man-(1-&gt;3)-[alpha-D-Man-(1-&gt;6)]-alpha-D-Man-(1-&gt;6)]-beta-D-Man-(1-&gt;4)-beta-D-GlcNAc-(1-&gt;4)-beta-D-GlcNAc)-L-asparaginyl-[protein] (N-glucan mannose isomer 5A1,2) + 3 beta-D-mannose</text>
        <dbReference type="Rhea" id="RHEA:56028"/>
        <dbReference type="Rhea" id="RHEA-COMP:14358"/>
        <dbReference type="Rhea" id="RHEA-COMP:14367"/>
        <dbReference type="ChEBI" id="CHEBI:15377"/>
        <dbReference type="ChEBI" id="CHEBI:28563"/>
        <dbReference type="ChEBI" id="CHEBI:59087"/>
        <dbReference type="ChEBI" id="CHEBI:60628"/>
        <dbReference type="EC" id="3.2.1.113"/>
    </reaction>
</comment>
<evidence type="ECO:0000256" key="2">
    <source>
        <dbReference type="ARBA" id="ARBA00004922"/>
    </source>
</evidence>
<feature type="region of interest" description="Disordered" evidence="13">
    <location>
        <begin position="79"/>
        <end position="98"/>
    </location>
</feature>
<comment type="similarity">
    <text evidence="3 12">Belongs to the glycosyl hydrolase 47 family.</text>
</comment>
<proteinExistence type="inferred from homology"/>
<protein>
    <recommendedName>
        <fullName evidence="12">alpha-1,2-Mannosidase</fullName>
        <ecNumber evidence="12">3.2.1.-</ecNumber>
    </recommendedName>
</protein>
<keyword evidence="14" id="KW-0472">Membrane</keyword>
<dbReference type="GO" id="GO:0004571">
    <property type="term" value="F:mannosyl-oligosaccharide 1,2-alpha-mannosidase activity"/>
    <property type="evidence" value="ECO:0007669"/>
    <property type="project" value="UniProtKB-EC"/>
</dbReference>
<evidence type="ECO:0000256" key="11">
    <source>
        <dbReference type="PIRSR" id="PIRSR601382-3"/>
    </source>
</evidence>
<dbReference type="EMBL" id="JAPWDV010000001">
    <property type="protein sequence ID" value="KAJ6225727.1"/>
    <property type="molecule type" value="Genomic_DNA"/>
</dbReference>
<comment type="catalytic activity">
    <reaction evidence="9">
        <text>N(4)-(alpha-D-Man-(1-&gt;2)-alpha-D-Man-(1-&gt;2)-alpha-D-Man-(1-&gt;3)-[alpha-D-Man-(1-&gt;2)-alpha-D-Man-(1-&gt;3)-[alpha-D-Man-(1-&gt;2)-alpha-D-Man-(1-&gt;6)]-alpha-D-Man-(1-&gt;6)]-beta-D-Man-(1-&gt;4)-beta-D-GlcNAc-(1-&gt;4)-beta-D-GlcNAc)-L-asparaginyl-[protein] (N-glucan mannose isomer 9A1,2,3B1,2,3) + 4 H2O = N(4)-(alpha-D-Man-(1-&gt;3)-[alpha-D-Man-(1-&gt;3)-[alpha-D-Man-(1-&gt;6)]-alpha-D-Man-(1-&gt;6)]-beta-D-Man-(1-&gt;4)-beta-D-GlcNAc-(1-&gt;4)-beta-D-GlcNAc)-L-asparaginyl-[protein] (N-glucan mannose isomer 5A1,2) + 4 beta-D-mannose</text>
        <dbReference type="Rhea" id="RHEA:56008"/>
        <dbReference type="Rhea" id="RHEA-COMP:14356"/>
        <dbReference type="Rhea" id="RHEA-COMP:14367"/>
        <dbReference type="ChEBI" id="CHEBI:15377"/>
        <dbReference type="ChEBI" id="CHEBI:28563"/>
        <dbReference type="ChEBI" id="CHEBI:59087"/>
        <dbReference type="ChEBI" id="CHEBI:139493"/>
        <dbReference type="EC" id="3.2.1.113"/>
    </reaction>
</comment>
<dbReference type="SUPFAM" id="SSF48225">
    <property type="entry name" value="Seven-hairpin glycosidases"/>
    <property type="match status" value="1"/>
</dbReference>
<comment type="cofactor">
    <cofactor evidence="1 10">
        <name>Ca(2+)</name>
        <dbReference type="ChEBI" id="CHEBI:29108"/>
    </cofactor>
</comment>
<dbReference type="Pfam" id="PF01532">
    <property type="entry name" value="Glyco_hydro_47"/>
    <property type="match status" value="2"/>
</dbReference>
<comment type="caution">
    <text evidence="15">The sequence shown here is derived from an EMBL/GenBank/DDBJ whole genome shotgun (WGS) entry which is preliminary data.</text>
</comment>
<dbReference type="PANTHER" id="PTHR11742">
    <property type="entry name" value="MANNOSYL-OLIGOSACCHARIDE ALPHA-1,2-MANNOSIDASE-RELATED"/>
    <property type="match status" value="1"/>
</dbReference>
<keyword evidence="12" id="KW-0326">Glycosidase</keyword>
<evidence type="ECO:0000256" key="12">
    <source>
        <dbReference type="RuleBase" id="RU361193"/>
    </source>
</evidence>
<dbReference type="AlphaFoldDB" id="A0A9Q0MHB8"/>
<dbReference type="GO" id="GO:0005509">
    <property type="term" value="F:calcium ion binding"/>
    <property type="evidence" value="ECO:0007669"/>
    <property type="project" value="InterPro"/>
</dbReference>
<evidence type="ECO:0000256" key="6">
    <source>
        <dbReference type="ARBA" id="ARBA00022837"/>
    </source>
</evidence>
<evidence type="ECO:0000313" key="16">
    <source>
        <dbReference type="Proteomes" id="UP001142055"/>
    </source>
</evidence>
<dbReference type="GO" id="GO:0016020">
    <property type="term" value="C:membrane"/>
    <property type="evidence" value="ECO:0007669"/>
    <property type="project" value="InterPro"/>
</dbReference>
<feature type="transmembrane region" description="Helical" evidence="14">
    <location>
        <begin position="43"/>
        <end position="69"/>
    </location>
</feature>
<name>A0A9Q0MHB8_BLOTA</name>
<dbReference type="PANTHER" id="PTHR11742:SF55">
    <property type="entry name" value="ENDOPLASMIC RETICULUM MANNOSYL-OLIGOSACCHARIDE 1,2-ALPHA-MANNOSIDASE"/>
    <property type="match status" value="1"/>
</dbReference>
<organism evidence="15 16">
    <name type="scientific">Blomia tropicalis</name>
    <name type="common">Mite</name>
    <dbReference type="NCBI Taxonomy" id="40697"/>
    <lineage>
        <taxon>Eukaryota</taxon>
        <taxon>Metazoa</taxon>
        <taxon>Ecdysozoa</taxon>
        <taxon>Arthropoda</taxon>
        <taxon>Chelicerata</taxon>
        <taxon>Arachnida</taxon>
        <taxon>Acari</taxon>
        <taxon>Acariformes</taxon>
        <taxon>Sarcoptiformes</taxon>
        <taxon>Astigmata</taxon>
        <taxon>Glycyphagoidea</taxon>
        <taxon>Echimyopodidae</taxon>
        <taxon>Blomia</taxon>
    </lineage>
</organism>
<dbReference type="GO" id="GO:0005975">
    <property type="term" value="P:carbohydrate metabolic process"/>
    <property type="evidence" value="ECO:0007669"/>
    <property type="project" value="InterPro"/>
</dbReference>
<evidence type="ECO:0000256" key="13">
    <source>
        <dbReference type="SAM" id="MobiDB-lite"/>
    </source>
</evidence>
<keyword evidence="6 10" id="KW-0106">Calcium</keyword>
<dbReference type="InterPro" id="IPR001382">
    <property type="entry name" value="Glyco_hydro_47"/>
</dbReference>
<dbReference type="EC" id="3.2.1.-" evidence="12"/>
<evidence type="ECO:0000256" key="14">
    <source>
        <dbReference type="SAM" id="Phobius"/>
    </source>
</evidence>
<evidence type="ECO:0000256" key="10">
    <source>
        <dbReference type="PIRSR" id="PIRSR601382-2"/>
    </source>
</evidence>
<keyword evidence="14" id="KW-1133">Transmembrane helix</keyword>
<keyword evidence="5 12" id="KW-0378">Hydrolase</keyword>
<accession>A0A9Q0MHB8</accession>
<dbReference type="Proteomes" id="UP001142055">
    <property type="component" value="Chromosome 1"/>
</dbReference>
<feature type="compositionally biased region" description="Basic and acidic residues" evidence="13">
    <location>
        <begin position="79"/>
        <end position="88"/>
    </location>
</feature>
<evidence type="ECO:0000256" key="5">
    <source>
        <dbReference type="ARBA" id="ARBA00022801"/>
    </source>
</evidence>
<gene>
    <name evidence="15" type="ORF">RDWZM_004272</name>
</gene>
<keyword evidence="16" id="KW-1185">Reference proteome</keyword>
<evidence type="ECO:0000256" key="4">
    <source>
        <dbReference type="ARBA" id="ARBA00022723"/>
    </source>
</evidence>
<dbReference type="GO" id="GO:0005783">
    <property type="term" value="C:endoplasmic reticulum"/>
    <property type="evidence" value="ECO:0007669"/>
    <property type="project" value="TreeGrafter"/>
</dbReference>
<dbReference type="Gene3D" id="1.50.10.10">
    <property type="match status" value="2"/>
</dbReference>
<evidence type="ECO:0000256" key="9">
    <source>
        <dbReference type="ARBA" id="ARBA00048605"/>
    </source>
</evidence>
<keyword evidence="14" id="KW-0812">Transmembrane</keyword>
<evidence type="ECO:0000256" key="8">
    <source>
        <dbReference type="ARBA" id="ARBA00047669"/>
    </source>
</evidence>
<dbReference type="InterPro" id="IPR012341">
    <property type="entry name" value="6hp_glycosidase-like_sf"/>
</dbReference>
<evidence type="ECO:0000256" key="1">
    <source>
        <dbReference type="ARBA" id="ARBA00001913"/>
    </source>
</evidence>
<sequence length="581" mass="68574">MIKCNESAAAEEQVKLNQTNNNNGKQYRQKRQYNDGIKSKFPLFHWSICITLTIGFIVTILLCVMFHMIKSTQENNLRCKDDDKKTNVNDENDDENQFNYGEQTNEMRRKFVKQMTLEAWNEYCTYAWKHDSLNPISNEPYDDEIGFGSGRTIVSALSTLWIMDLGQEFHHAKEWVENELSFAPKINNSKVTLHFALTEYVGSLLSIYALTNDWMFVVKAIELADTIMPELINPNGLLFDKLNFTNLYSNNPIDVNMFLWTATQSLEFAYLSYITGNQKYVNQIHSYRSIFDQILKQFDTNGYRFETNYLLHFSKVFRQNHSDLDAFDLWNRSANVMETIENKILERSRTGLYYIRDYDYELVGRSNWMEFDSCTLNSLLSLGSRSYRQIVWRNWTKTIESHQLLEHARQRLMLAIELTETCRQASIRSRTGLPPARFYFTNLDDATNKKGDDRFKQFYLNPELAESYYTMYQLTMNPIYREYAWDLVQAIYRHCRLINGSYTTITNVEWDKHNNKFQQQQQSIEMSVNLQPSYLIGATFKYLYLIFDDDTNHNGKFQFESWIFNSMGQPLPILNNNIGRT</sequence>
<reference evidence="15" key="1">
    <citation type="submission" date="2022-12" db="EMBL/GenBank/DDBJ databases">
        <title>Genome assemblies of Blomia tropicalis.</title>
        <authorList>
            <person name="Cui Y."/>
        </authorList>
    </citation>
    <scope>NUCLEOTIDE SEQUENCE</scope>
    <source>
        <tissue evidence="15">Adult mites</tissue>
    </source>
</reference>
<comment type="pathway">
    <text evidence="2">Protein modification; protein glycosylation.</text>
</comment>
<evidence type="ECO:0000313" key="15">
    <source>
        <dbReference type="EMBL" id="KAJ6225727.1"/>
    </source>
</evidence>